<comment type="caution">
    <text evidence="2">The sequence shown here is derived from an EMBL/GenBank/DDBJ whole genome shotgun (WGS) entry which is preliminary data.</text>
</comment>
<proteinExistence type="predicted"/>
<evidence type="ECO:0000313" key="3">
    <source>
        <dbReference type="Proteomes" id="UP001589738"/>
    </source>
</evidence>
<gene>
    <name evidence="2" type="ORF">ACFFHF_15485</name>
</gene>
<feature type="transmembrane region" description="Helical" evidence="1">
    <location>
        <begin position="56"/>
        <end position="79"/>
    </location>
</feature>
<sequence>MKKSSIYLLLGINLFYIVNFLVNFEHTFLEWYWLVFFIIGLGLSIFYLLKANKEKPYILIALLVTSLSSIGFYGFQYFLSHLMG</sequence>
<keyword evidence="3" id="KW-1185">Reference proteome</keyword>
<organism evidence="2 3">
    <name type="scientific">Robertmurraya beringensis</name>
    <dbReference type="NCBI Taxonomy" id="641660"/>
    <lineage>
        <taxon>Bacteria</taxon>
        <taxon>Bacillati</taxon>
        <taxon>Bacillota</taxon>
        <taxon>Bacilli</taxon>
        <taxon>Bacillales</taxon>
        <taxon>Bacillaceae</taxon>
        <taxon>Robertmurraya</taxon>
    </lineage>
</organism>
<keyword evidence="1" id="KW-0472">Membrane</keyword>
<evidence type="ECO:0000313" key="2">
    <source>
        <dbReference type="EMBL" id="MFC0476609.1"/>
    </source>
</evidence>
<dbReference type="Proteomes" id="UP001589738">
    <property type="component" value="Unassembled WGS sequence"/>
</dbReference>
<evidence type="ECO:0008006" key="4">
    <source>
        <dbReference type="Google" id="ProtNLM"/>
    </source>
</evidence>
<reference evidence="2 3" key="1">
    <citation type="submission" date="2024-09" db="EMBL/GenBank/DDBJ databases">
        <authorList>
            <person name="Sun Q."/>
            <person name="Mori K."/>
        </authorList>
    </citation>
    <scope>NUCLEOTIDE SEQUENCE [LARGE SCALE GENOMIC DNA]</scope>
    <source>
        <strain evidence="2 3">CGMCC 1.9126</strain>
    </source>
</reference>
<protein>
    <recommendedName>
        <fullName evidence="4">Transmembrane protein</fullName>
    </recommendedName>
</protein>
<keyword evidence="1" id="KW-0812">Transmembrane</keyword>
<dbReference type="RefSeq" id="WP_377058543.1">
    <property type="nucleotide sequence ID" value="NZ_JBHLUU010000107.1"/>
</dbReference>
<keyword evidence="1" id="KW-1133">Transmembrane helix</keyword>
<feature type="transmembrane region" description="Helical" evidence="1">
    <location>
        <begin position="7"/>
        <end position="25"/>
    </location>
</feature>
<evidence type="ECO:0000256" key="1">
    <source>
        <dbReference type="SAM" id="Phobius"/>
    </source>
</evidence>
<accession>A0ABV6KTL3</accession>
<dbReference type="EMBL" id="JBHLUU010000107">
    <property type="protein sequence ID" value="MFC0476609.1"/>
    <property type="molecule type" value="Genomic_DNA"/>
</dbReference>
<name>A0ABV6KTL3_9BACI</name>
<feature type="transmembrane region" description="Helical" evidence="1">
    <location>
        <begin position="31"/>
        <end position="49"/>
    </location>
</feature>